<evidence type="ECO:0008006" key="4">
    <source>
        <dbReference type="Google" id="ProtNLM"/>
    </source>
</evidence>
<comment type="caution">
    <text evidence="2">The sequence shown here is derived from an EMBL/GenBank/DDBJ whole genome shotgun (WGS) entry which is preliminary data.</text>
</comment>
<evidence type="ECO:0000313" key="2">
    <source>
        <dbReference type="EMBL" id="MDE1243332.1"/>
    </source>
</evidence>
<gene>
    <name evidence="2" type="ORF">L9W94_14455</name>
</gene>
<protein>
    <recommendedName>
        <fullName evidence="4">Permease</fullName>
    </recommendedName>
</protein>
<accession>A0A9X4EXM2</accession>
<reference evidence="2" key="1">
    <citation type="submission" date="2022-02" db="EMBL/GenBank/DDBJ databases">
        <title>Emergence and expansion in Europe of a Vibrio aestuarianus clonal complex pathogenic for oysters.</title>
        <authorList>
            <person name="Mesnil A."/>
            <person name="Travers M.-A."/>
        </authorList>
    </citation>
    <scope>NUCLEOTIDE SEQUENCE</scope>
    <source>
        <strain evidence="2">19_064_11T1</strain>
    </source>
</reference>
<feature type="transmembrane region" description="Helical" evidence="1">
    <location>
        <begin position="52"/>
        <end position="85"/>
    </location>
</feature>
<dbReference type="RefSeq" id="WP_274683586.1">
    <property type="nucleotide sequence ID" value="NZ_JAKNBA010000027.1"/>
</dbReference>
<dbReference type="EMBL" id="JAKNBA010000027">
    <property type="protein sequence ID" value="MDE1243332.1"/>
    <property type="molecule type" value="Genomic_DNA"/>
</dbReference>
<keyword evidence="1" id="KW-1133">Transmembrane helix</keyword>
<keyword evidence="1" id="KW-0812">Transmembrane</keyword>
<organism evidence="2 3">
    <name type="scientific">Vibrio aestuarianus</name>
    <dbReference type="NCBI Taxonomy" id="28171"/>
    <lineage>
        <taxon>Bacteria</taxon>
        <taxon>Pseudomonadati</taxon>
        <taxon>Pseudomonadota</taxon>
        <taxon>Gammaproteobacteria</taxon>
        <taxon>Vibrionales</taxon>
        <taxon>Vibrionaceae</taxon>
        <taxon>Vibrio</taxon>
    </lineage>
</organism>
<name>A0A9X4EXM2_9VIBR</name>
<dbReference type="AlphaFoldDB" id="A0A9X4EXM2"/>
<proteinExistence type="predicted"/>
<sequence>MRHLVNVFGLFLLLLGFAMVTDTVWGWGWGVMAIPIVFWLMRLLNLIHKNRFAALVFWLGVTFMYWQFALALFSVFLLITVIRFVKDNAHNHPRVSRKRKSYNPATGLPMMGHKGIDVDSDGNPYNTF</sequence>
<dbReference type="Proteomes" id="UP001140979">
    <property type="component" value="Unassembled WGS sequence"/>
</dbReference>
<evidence type="ECO:0000313" key="3">
    <source>
        <dbReference type="Proteomes" id="UP001140979"/>
    </source>
</evidence>
<evidence type="ECO:0000256" key="1">
    <source>
        <dbReference type="SAM" id="Phobius"/>
    </source>
</evidence>
<keyword evidence="1" id="KW-0472">Membrane</keyword>